<name>A0A917QTD8_9ACTN</name>
<gene>
    <name evidence="1" type="ORF">GCM10007964_08100</name>
</gene>
<comment type="caution">
    <text evidence="1">The sequence shown here is derived from an EMBL/GenBank/DDBJ whole genome shotgun (WGS) entry which is preliminary data.</text>
</comment>
<evidence type="ECO:0000313" key="2">
    <source>
        <dbReference type="Proteomes" id="UP000645217"/>
    </source>
</evidence>
<protein>
    <submittedName>
        <fullName evidence="1">Uncharacterized protein</fullName>
    </submittedName>
</protein>
<keyword evidence="2" id="KW-1185">Reference proteome</keyword>
<reference evidence="1" key="1">
    <citation type="journal article" date="2014" name="Int. J. Syst. Evol. Microbiol.">
        <title>Complete genome sequence of Corynebacterium casei LMG S-19264T (=DSM 44701T), isolated from a smear-ripened cheese.</title>
        <authorList>
            <consortium name="US DOE Joint Genome Institute (JGI-PGF)"/>
            <person name="Walter F."/>
            <person name="Albersmeier A."/>
            <person name="Kalinowski J."/>
            <person name="Ruckert C."/>
        </authorList>
    </citation>
    <scope>NUCLEOTIDE SEQUENCE</scope>
    <source>
        <strain evidence="1">JCM 13064</strain>
    </source>
</reference>
<evidence type="ECO:0000313" key="1">
    <source>
        <dbReference type="EMBL" id="GGK67447.1"/>
    </source>
</evidence>
<dbReference type="EMBL" id="BMNT01000003">
    <property type="protein sequence ID" value="GGK67447.1"/>
    <property type="molecule type" value="Genomic_DNA"/>
</dbReference>
<proteinExistence type="predicted"/>
<reference evidence="1" key="2">
    <citation type="submission" date="2020-09" db="EMBL/GenBank/DDBJ databases">
        <authorList>
            <person name="Sun Q."/>
            <person name="Ohkuma M."/>
        </authorList>
    </citation>
    <scope>NUCLEOTIDE SEQUENCE</scope>
    <source>
        <strain evidence="1">JCM 13064</strain>
    </source>
</reference>
<accession>A0A917QTD8</accession>
<sequence>MLATGTSCFAEVWVSGRNLVPRPPASTSAFMQRVLSAGHDPAVAGQAGHGPRRGWIGGPFPLAFRRRARETLTHPAGAAVTPPVNAPYE</sequence>
<dbReference type="AlphaFoldDB" id="A0A917QTD8"/>
<organism evidence="1 2">
    <name type="scientific">Sphaerisporangium melleum</name>
    <dbReference type="NCBI Taxonomy" id="321316"/>
    <lineage>
        <taxon>Bacteria</taxon>
        <taxon>Bacillati</taxon>
        <taxon>Actinomycetota</taxon>
        <taxon>Actinomycetes</taxon>
        <taxon>Streptosporangiales</taxon>
        <taxon>Streptosporangiaceae</taxon>
        <taxon>Sphaerisporangium</taxon>
    </lineage>
</organism>
<dbReference type="Proteomes" id="UP000645217">
    <property type="component" value="Unassembled WGS sequence"/>
</dbReference>